<dbReference type="EMBL" id="RBAH01000009">
    <property type="protein sequence ID" value="RKN84274.1"/>
    <property type="molecule type" value="Genomic_DNA"/>
</dbReference>
<dbReference type="OrthoDB" id="2568143at2"/>
<dbReference type="AlphaFoldDB" id="A0A3B0CI63"/>
<keyword evidence="2" id="KW-1185">Reference proteome</keyword>
<gene>
    <name evidence="1" type="ORF">D7M11_14855</name>
</gene>
<evidence type="ECO:0000313" key="1">
    <source>
        <dbReference type="EMBL" id="RKN84274.1"/>
    </source>
</evidence>
<dbReference type="RefSeq" id="WP_120748010.1">
    <property type="nucleotide sequence ID" value="NZ_RBAH01000009.1"/>
</dbReference>
<sequence length="331" mass="37601">MIMPTDKVLEGYVYNGARSNLSNVNAYSACLKYWGKEYPHTPWLYGAIAIPFLFRVGERVNEAPILDELPHERIVALLNNLGVRVEGFSVTAAGEELERLREETWQAVREAVDAGVPVFGRGFYFDYGETSVVQGYAEADDAYIVSCWHGTKQIQKQTLGERDGLIDVYWMKPDGREEDDRRTVMEALQLTVEFAEGKRTGPQTRVASSAYDLWVSELRKGTVDGWYFAYHTHEWDTCRSNGYKFLLEAKQRLAGDAPPSLDRAIGHFGAVRDQFHHVYRLFPWEQPRGLIEDTERRSEAARLLEEAKAYDEAAIAAFRDVVRELNACSGA</sequence>
<protein>
    <recommendedName>
        <fullName evidence="3">BtrH N-terminal domain-containing protein</fullName>
    </recommendedName>
</protein>
<evidence type="ECO:0008006" key="3">
    <source>
        <dbReference type="Google" id="ProtNLM"/>
    </source>
</evidence>
<proteinExistence type="predicted"/>
<comment type="caution">
    <text evidence="1">The sequence shown here is derived from an EMBL/GenBank/DDBJ whole genome shotgun (WGS) entry which is preliminary data.</text>
</comment>
<reference evidence="1 2" key="1">
    <citation type="journal article" date="2007" name="Int. J. Syst. Evol. Microbiol.">
        <title>Paenibacillus ginsengarvi sp. nov., isolated from soil from ginseng cultivation.</title>
        <authorList>
            <person name="Yoon M.H."/>
            <person name="Ten L.N."/>
            <person name="Im W.T."/>
        </authorList>
    </citation>
    <scope>NUCLEOTIDE SEQUENCE [LARGE SCALE GENOMIC DNA]</scope>
    <source>
        <strain evidence="1 2">KCTC 13059</strain>
    </source>
</reference>
<evidence type="ECO:0000313" key="2">
    <source>
        <dbReference type="Proteomes" id="UP000282311"/>
    </source>
</evidence>
<organism evidence="1 2">
    <name type="scientific">Paenibacillus ginsengarvi</name>
    <dbReference type="NCBI Taxonomy" id="400777"/>
    <lineage>
        <taxon>Bacteria</taxon>
        <taxon>Bacillati</taxon>
        <taxon>Bacillota</taxon>
        <taxon>Bacilli</taxon>
        <taxon>Bacillales</taxon>
        <taxon>Paenibacillaceae</taxon>
        <taxon>Paenibacillus</taxon>
    </lineage>
</organism>
<name>A0A3B0CI63_9BACL</name>
<dbReference type="Proteomes" id="UP000282311">
    <property type="component" value="Unassembled WGS sequence"/>
</dbReference>
<accession>A0A3B0CI63</accession>